<keyword evidence="1" id="KW-0812">Transmembrane</keyword>
<evidence type="ECO:0000256" key="1">
    <source>
        <dbReference type="SAM" id="Phobius"/>
    </source>
</evidence>
<evidence type="ECO:0000313" key="3">
    <source>
        <dbReference type="Proteomes" id="UP001287282"/>
    </source>
</evidence>
<feature type="transmembrane region" description="Helical" evidence="1">
    <location>
        <begin position="26"/>
        <end position="46"/>
    </location>
</feature>
<feature type="transmembrane region" description="Helical" evidence="1">
    <location>
        <begin position="79"/>
        <end position="98"/>
    </location>
</feature>
<accession>A0ABU3X6W9</accession>
<dbReference type="RefSeq" id="WP_317120945.1">
    <property type="nucleotide sequence ID" value="NZ_JAWJBA010000001.1"/>
</dbReference>
<name>A0ABU3X6W9_9BACI</name>
<keyword evidence="3" id="KW-1185">Reference proteome</keyword>
<protein>
    <recommendedName>
        <fullName evidence="4">DUF4203 domain-containing protein</fullName>
    </recommendedName>
</protein>
<keyword evidence="1" id="KW-0472">Membrane</keyword>
<sequence>MAIGMLIGLAGGTVLGLLFADSFFEVTILSMFIGALLGVLFGYPFSLVAVIDGFISGLMGGMMGTMLAVMVPLEHSLPLSQVMLLLLFGTLFIVYLALTSEIKNKVQKSFALKPVWYFLLVCISFVCIHFMETPGSSPNKEPHSNHHHAQKITDHLEHV</sequence>
<keyword evidence="1" id="KW-1133">Transmembrane helix</keyword>
<dbReference type="EMBL" id="JAWJBA010000001">
    <property type="protein sequence ID" value="MDV2683644.1"/>
    <property type="molecule type" value="Genomic_DNA"/>
</dbReference>
<feature type="transmembrane region" description="Helical" evidence="1">
    <location>
        <begin position="110"/>
        <end position="131"/>
    </location>
</feature>
<proteinExistence type="predicted"/>
<gene>
    <name evidence="2" type="ORF">RYX56_04550</name>
</gene>
<evidence type="ECO:0008006" key="4">
    <source>
        <dbReference type="Google" id="ProtNLM"/>
    </source>
</evidence>
<comment type="caution">
    <text evidence="2">The sequence shown here is derived from an EMBL/GenBank/DDBJ whole genome shotgun (WGS) entry which is preliminary data.</text>
</comment>
<evidence type="ECO:0000313" key="2">
    <source>
        <dbReference type="EMBL" id="MDV2683644.1"/>
    </source>
</evidence>
<organism evidence="2 3">
    <name type="scientific">Alkalihalophilus lindianensis</name>
    <dbReference type="NCBI Taxonomy" id="1630542"/>
    <lineage>
        <taxon>Bacteria</taxon>
        <taxon>Bacillati</taxon>
        <taxon>Bacillota</taxon>
        <taxon>Bacilli</taxon>
        <taxon>Bacillales</taxon>
        <taxon>Bacillaceae</taxon>
        <taxon>Alkalihalophilus</taxon>
    </lineage>
</organism>
<dbReference type="Proteomes" id="UP001287282">
    <property type="component" value="Unassembled WGS sequence"/>
</dbReference>
<reference evidence="2 3" key="1">
    <citation type="submission" date="2023-10" db="EMBL/GenBank/DDBJ databases">
        <title>Screening of Alkalihalobacillus lindianensis BZ-TG-R113 and Its Alleviation of Salt Stress on Rapeseed Growth.</title>
        <authorList>
            <person name="Zhao B."/>
            <person name="Guo T."/>
        </authorList>
    </citation>
    <scope>NUCLEOTIDE SEQUENCE [LARGE SCALE GENOMIC DNA]</scope>
    <source>
        <strain evidence="2 3">BZ-TG-R113</strain>
    </source>
</reference>
<feature type="transmembrane region" description="Helical" evidence="1">
    <location>
        <begin position="53"/>
        <end position="73"/>
    </location>
</feature>